<comment type="caution">
    <text evidence="2">The sequence shown here is derived from an EMBL/GenBank/DDBJ whole genome shotgun (WGS) entry which is preliminary data.</text>
</comment>
<gene>
    <name evidence="2" type="ORF">D915_009100</name>
</gene>
<organism evidence="2 3">
    <name type="scientific">Fasciola hepatica</name>
    <name type="common">Liver fluke</name>
    <dbReference type="NCBI Taxonomy" id="6192"/>
    <lineage>
        <taxon>Eukaryota</taxon>
        <taxon>Metazoa</taxon>
        <taxon>Spiralia</taxon>
        <taxon>Lophotrochozoa</taxon>
        <taxon>Platyhelminthes</taxon>
        <taxon>Trematoda</taxon>
        <taxon>Digenea</taxon>
        <taxon>Plagiorchiida</taxon>
        <taxon>Echinostomata</taxon>
        <taxon>Echinostomatoidea</taxon>
        <taxon>Fasciolidae</taxon>
        <taxon>Fasciola</taxon>
    </lineage>
</organism>
<feature type="chain" id="PRO_5020030798" evidence="1">
    <location>
        <begin position="22"/>
        <end position="70"/>
    </location>
</feature>
<evidence type="ECO:0000313" key="3">
    <source>
        <dbReference type="Proteomes" id="UP000230066"/>
    </source>
</evidence>
<proteinExistence type="predicted"/>
<keyword evidence="3" id="KW-1185">Reference proteome</keyword>
<dbReference type="EMBL" id="JXXN02004918">
    <property type="protein sequence ID" value="THD20239.1"/>
    <property type="molecule type" value="Genomic_DNA"/>
</dbReference>
<keyword evidence="1" id="KW-0732">Signal</keyword>
<evidence type="ECO:0000313" key="2">
    <source>
        <dbReference type="EMBL" id="THD20239.1"/>
    </source>
</evidence>
<name>A0A4E0QXZ8_FASHE</name>
<protein>
    <submittedName>
        <fullName evidence="2">Uncharacterized protein</fullName>
    </submittedName>
</protein>
<evidence type="ECO:0000256" key="1">
    <source>
        <dbReference type="SAM" id="SignalP"/>
    </source>
</evidence>
<feature type="signal peptide" evidence="1">
    <location>
        <begin position="1"/>
        <end position="21"/>
    </location>
</feature>
<accession>A0A4E0QXZ8</accession>
<sequence>MATMFGHILISVSLTIVLIRGSPITSTNEQILSVVYKCMKTFPNCQFNQSAGVTDTQRVDKRYMRMLRLG</sequence>
<dbReference type="Proteomes" id="UP000230066">
    <property type="component" value="Unassembled WGS sequence"/>
</dbReference>
<dbReference type="AlphaFoldDB" id="A0A4E0QXZ8"/>
<reference evidence="2" key="1">
    <citation type="submission" date="2019-03" db="EMBL/GenBank/DDBJ databases">
        <title>Improved annotation for the trematode Fasciola hepatica.</title>
        <authorList>
            <person name="Choi Y.-J."/>
            <person name="Martin J."/>
            <person name="Mitreva M."/>
        </authorList>
    </citation>
    <scope>NUCLEOTIDE SEQUENCE [LARGE SCALE GENOMIC DNA]</scope>
</reference>